<comment type="caution">
    <text evidence="1">The sequence shown here is derived from an EMBL/GenBank/DDBJ whole genome shotgun (WGS) entry which is preliminary data.</text>
</comment>
<dbReference type="Proteomes" id="UP000571084">
    <property type="component" value="Unassembled WGS sequence"/>
</dbReference>
<protein>
    <submittedName>
        <fullName evidence="1">7-keto-8-aminopelargonate synthetase-like enzyme</fullName>
    </submittedName>
</protein>
<dbReference type="AlphaFoldDB" id="A0A840RRJ0"/>
<evidence type="ECO:0000313" key="1">
    <source>
        <dbReference type="EMBL" id="MBB5199598.1"/>
    </source>
</evidence>
<reference evidence="1 2" key="1">
    <citation type="submission" date="2020-08" db="EMBL/GenBank/DDBJ databases">
        <title>Genomic Encyclopedia of Type Strains, Phase IV (KMG-IV): sequencing the most valuable type-strain genomes for metagenomic binning, comparative biology and taxonomic classification.</title>
        <authorList>
            <person name="Goeker M."/>
        </authorList>
    </citation>
    <scope>NUCLEOTIDE SEQUENCE [LARGE SCALE GENOMIC DNA]</scope>
    <source>
        <strain evidence="1 2">DSM 23240</strain>
    </source>
</reference>
<sequence length="87" mass="9593">MKSESKFEIEIENNAVVGPNLFRNNAKMVAASEIGYSIAQEHNMIGIRVVANAGQNKLRDMSTGKDFVNLCSCSYLGLNSHPDVLQY</sequence>
<dbReference type="RefSeq" id="WP_168056554.1">
    <property type="nucleotide sequence ID" value="NZ_JAAOZT010000010.1"/>
</dbReference>
<organism evidence="1 2">
    <name type="scientific">Glaciimonas immobilis</name>
    <dbReference type="NCBI Taxonomy" id="728004"/>
    <lineage>
        <taxon>Bacteria</taxon>
        <taxon>Pseudomonadati</taxon>
        <taxon>Pseudomonadota</taxon>
        <taxon>Betaproteobacteria</taxon>
        <taxon>Burkholderiales</taxon>
        <taxon>Oxalobacteraceae</taxon>
        <taxon>Glaciimonas</taxon>
    </lineage>
</organism>
<gene>
    <name evidence="1" type="ORF">HNR39_001430</name>
</gene>
<proteinExistence type="predicted"/>
<accession>A0A840RRJ0</accession>
<name>A0A840RRJ0_9BURK</name>
<evidence type="ECO:0000313" key="2">
    <source>
        <dbReference type="Proteomes" id="UP000571084"/>
    </source>
</evidence>
<dbReference type="EMBL" id="JACHHQ010000003">
    <property type="protein sequence ID" value="MBB5199598.1"/>
    <property type="molecule type" value="Genomic_DNA"/>
</dbReference>
<keyword evidence="2" id="KW-1185">Reference proteome</keyword>